<evidence type="ECO:0000313" key="2">
    <source>
        <dbReference type="Proteomes" id="UP000435036"/>
    </source>
</evidence>
<evidence type="ECO:0000313" key="1">
    <source>
        <dbReference type="EMBL" id="MVZ61913.1"/>
    </source>
</evidence>
<dbReference type="PROSITE" id="PS51257">
    <property type="entry name" value="PROKAR_LIPOPROTEIN"/>
    <property type="match status" value="1"/>
</dbReference>
<dbReference type="AlphaFoldDB" id="A0A6N8KWS6"/>
<dbReference type="Pfam" id="PF14135">
    <property type="entry name" value="DUF4302"/>
    <property type="match status" value="1"/>
</dbReference>
<dbReference type="EMBL" id="WSQA01000004">
    <property type="protein sequence ID" value="MVZ61913.1"/>
    <property type="molecule type" value="Genomic_DNA"/>
</dbReference>
<keyword evidence="2" id="KW-1185">Reference proteome</keyword>
<gene>
    <name evidence="1" type="ORF">GQF63_07780</name>
</gene>
<reference evidence="1 2" key="1">
    <citation type="submission" date="2019-12" db="EMBL/GenBank/DDBJ databases">
        <authorList>
            <person name="Dong K."/>
        </authorList>
    </citation>
    <scope>NUCLEOTIDE SEQUENCE [LARGE SCALE GENOMIC DNA]</scope>
    <source>
        <strain evidence="1 2">JCM 31225</strain>
    </source>
</reference>
<dbReference type="OrthoDB" id="707849at2"/>
<name>A0A6N8KWS6_9SPHI</name>
<dbReference type="RefSeq" id="WP_160368639.1">
    <property type="nucleotide sequence ID" value="NZ_WSQA01000004.1"/>
</dbReference>
<dbReference type="InterPro" id="IPR025396">
    <property type="entry name" value="DUF4302"/>
</dbReference>
<proteinExistence type="predicted"/>
<sequence>MILKNIFTYILGLLLLFTGCAKQEVDLLFNETPAERMGKLQAEVLAQLTEAPNGWKVYNQTLSRGNYGYFMQFDANNRVKMIADINTNSAANMKESAYRIRMVNGPMLGFETHNYIHLLNDPNPGTMGGVRGDGLKSDIEFDLVKKTADSIVFKGRRYATDLVLTPATAAEKASYEKGDYLVQIEKTKAFFKSNPVAYAEINNVKYQFFINMNGKVLDAASLQDGKPVFSKVSPFFFTLKGMEMPDTLKVGPANLRNFSFEGEKIFAQTKEGEKFEIKSSTSAIVPLTDLIGLKFPSIRSPYLTYFPGTSAAGLTILKRYHENLANRATGYTFNHGYLDLKWDLVNKRITLTGFASQNGGTSGWATTIVYDYTFDAATKQYTLKKRTAATGGYTAVIMDQMDAFLLSGPISLDYYFESGNAYGKIKGVSKPEVEMTLQLQ</sequence>
<dbReference type="Proteomes" id="UP000435036">
    <property type="component" value="Unassembled WGS sequence"/>
</dbReference>
<protein>
    <submittedName>
        <fullName evidence="1">DUF4302 domain-containing protein</fullName>
    </submittedName>
</protein>
<comment type="caution">
    <text evidence="1">The sequence shown here is derived from an EMBL/GenBank/DDBJ whole genome shotgun (WGS) entry which is preliminary data.</text>
</comment>
<accession>A0A6N8KWS6</accession>
<organism evidence="1 2">
    <name type="scientific">Sphingobacterium humi</name>
    <dbReference type="NCBI Taxonomy" id="1796905"/>
    <lineage>
        <taxon>Bacteria</taxon>
        <taxon>Pseudomonadati</taxon>
        <taxon>Bacteroidota</taxon>
        <taxon>Sphingobacteriia</taxon>
        <taxon>Sphingobacteriales</taxon>
        <taxon>Sphingobacteriaceae</taxon>
        <taxon>Sphingobacterium</taxon>
    </lineage>
</organism>